<dbReference type="RefSeq" id="WP_089217091.1">
    <property type="nucleotide sequence ID" value="NZ_FZPA01000015.1"/>
</dbReference>
<proteinExistence type="predicted"/>
<dbReference type="InterPro" id="IPR053780">
    <property type="entry name" value="Gp66-like"/>
</dbReference>
<dbReference type="Proteomes" id="UP000198339">
    <property type="component" value="Unassembled WGS sequence"/>
</dbReference>
<sequence>MRLHAAPLTFDIAAAFVREHHRHHTPPQGHKFSIGAMDGDQLVGVVIVGRPVARRRDDGLTLEVTRLCTDGHRNACSFLYGAAARAAFALGYQRIGTYVLKSEPGTSLKAAGWKLIAETPGRSWSVPSRPRTDKHPIEPRLLFERGAA</sequence>
<dbReference type="EMBL" id="FZPA01000015">
    <property type="protein sequence ID" value="SNT19875.1"/>
    <property type="molecule type" value="Genomic_DNA"/>
</dbReference>
<evidence type="ECO:0000313" key="2">
    <source>
        <dbReference type="Proteomes" id="UP000198339"/>
    </source>
</evidence>
<organism evidence="1 2">
    <name type="scientific">Sphingopyxis indica</name>
    <dbReference type="NCBI Taxonomy" id="436663"/>
    <lineage>
        <taxon>Bacteria</taxon>
        <taxon>Pseudomonadati</taxon>
        <taxon>Pseudomonadota</taxon>
        <taxon>Alphaproteobacteria</taxon>
        <taxon>Sphingomonadales</taxon>
        <taxon>Sphingomonadaceae</taxon>
        <taxon>Sphingopyxis</taxon>
    </lineage>
</organism>
<dbReference type="OrthoDB" id="1653618at2"/>
<dbReference type="SUPFAM" id="SSF55729">
    <property type="entry name" value="Acyl-CoA N-acyltransferases (Nat)"/>
    <property type="match status" value="1"/>
</dbReference>
<dbReference type="AlphaFoldDB" id="A0A239KP78"/>
<protein>
    <recommendedName>
        <fullName evidence="3">YitH acetyltransferase (GNAT) domain-containing protein</fullName>
    </recommendedName>
</protein>
<reference evidence="1 2" key="1">
    <citation type="submission" date="2017-06" db="EMBL/GenBank/DDBJ databases">
        <authorList>
            <person name="Kim H.J."/>
            <person name="Triplett B.A."/>
        </authorList>
    </citation>
    <scope>NUCLEOTIDE SEQUENCE [LARGE SCALE GENOMIC DNA]</scope>
    <source>
        <strain evidence="1 2">DS15</strain>
    </source>
</reference>
<accession>A0A239KP78</accession>
<dbReference type="InterPro" id="IPR016181">
    <property type="entry name" value="Acyl_CoA_acyltransferase"/>
</dbReference>
<dbReference type="NCBIfam" id="NF045478">
    <property type="entry name" value="XF1762_fam"/>
    <property type="match status" value="1"/>
</dbReference>
<name>A0A239KP78_9SPHN</name>
<keyword evidence="2" id="KW-1185">Reference proteome</keyword>
<gene>
    <name evidence="1" type="ORF">SAMN06295955_11580</name>
</gene>
<evidence type="ECO:0008006" key="3">
    <source>
        <dbReference type="Google" id="ProtNLM"/>
    </source>
</evidence>
<evidence type="ECO:0000313" key="1">
    <source>
        <dbReference type="EMBL" id="SNT19875.1"/>
    </source>
</evidence>